<reference evidence="14 15" key="1">
    <citation type="submission" date="2020-04" db="EMBL/GenBank/DDBJ databases">
        <title>Rhodospirillaceae bacterium KN72 isolated from deep sea.</title>
        <authorList>
            <person name="Zhang D.-C."/>
        </authorList>
    </citation>
    <scope>NUCLEOTIDE SEQUENCE [LARGE SCALE GENOMIC DNA]</scope>
    <source>
        <strain evidence="14 15">KN72</strain>
    </source>
</reference>
<dbReference type="PANTHER" id="PTHR43711">
    <property type="entry name" value="TWO-COMPONENT HISTIDINE KINASE"/>
    <property type="match status" value="1"/>
</dbReference>
<dbReference type="SMART" id="SM00388">
    <property type="entry name" value="HisKA"/>
    <property type="match status" value="1"/>
</dbReference>
<evidence type="ECO:0000256" key="2">
    <source>
        <dbReference type="ARBA" id="ARBA00004370"/>
    </source>
</evidence>
<accession>A0A7Y0HFE1</accession>
<organism evidence="14 15">
    <name type="scientific">Pacificispira spongiicola</name>
    <dbReference type="NCBI Taxonomy" id="2729598"/>
    <lineage>
        <taxon>Bacteria</taxon>
        <taxon>Pseudomonadati</taxon>
        <taxon>Pseudomonadota</taxon>
        <taxon>Alphaproteobacteria</taxon>
        <taxon>Rhodospirillales</taxon>
        <taxon>Rhodospirillaceae</taxon>
        <taxon>Pacificispira</taxon>
    </lineage>
</organism>
<gene>
    <name evidence="14" type="ORF">HH303_08330</name>
</gene>
<keyword evidence="9" id="KW-0902">Two-component regulatory system</keyword>
<evidence type="ECO:0000256" key="7">
    <source>
        <dbReference type="ARBA" id="ARBA00022777"/>
    </source>
</evidence>
<dbReference type="GO" id="GO:0000155">
    <property type="term" value="F:phosphorelay sensor kinase activity"/>
    <property type="evidence" value="ECO:0007669"/>
    <property type="project" value="InterPro"/>
</dbReference>
<evidence type="ECO:0000256" key="9">
    <source>
        <dbReference type="ARBA" id="ARBA00023012"/>
    </source>
</evidence>
<evidence type="ECO:0000256" key="4">
    <source>
        <dbReference type="ARBA" id="ARBA00022553"/>
    </source>
</evidence>
<dbReference type="CDD" id="cd00082">
    <property type="entry name" value="HisKA"/>
    <property type="match status" value="1"/>
</dbReference>
<feature type="domain" description="CHASE" evidence="13">
    <location>
        <begin position="120"/>
        <end position="263"/>
    </location>
</feature>
<dbReference type="InterPro" id="IPR006189">
    <property type="entry name" value="CHASE_dom"/>
</dbReference>
<protein>
    <recommendedName>
        <fullName evidence="3">histidine kinase</fullName>
        <ecNumber evidence="3">2.7.13.3</ecNumber>
    </recommendedName>
</protein>
<comment type="catalytic activity">
    <reaction evidence="1">
        <text>ATP + protein L-histidine = ADP + protein N-phospho-L-histidine.</text>
        <dbReference type="EC" id="2.7.13.3"/>
    </reaction>
</comment>
<dbReference type="Gene3D" id="3.30.565.10">
    <property type="entry name" value="Histidine kinase-like ATPase, C-terminal domain"/>
    <property type="match status" value="1"/>
</dbReference>
<evidence type="ECO:0000256" key="6">
    <source>
        <dbReference type="ARBA" id="ARBA00022692"/>
    </source>
</evidence>
<dbReference type="Pfam" id="PF03924">
    <property type="entry name" value="CHASE"/>
    <property type="match status" value="1"/>
</dbReference>
<dbReference type="EMBL" id="JABBNT010000002">
    <property type="protein sequence ID" value="NMM44483.1"/>
    <property type="molecule type" value="Genomic_DNA"/>
</dbReference>
<evidence type="ECO:0000256" key="10">
    <source>
        <dbReference type="ARBA" id="ARBA00023136"/>
    </source>
</evidence>
<evidence type="ECO:0000259" key="13">
    <source>
        <dbReference type="PROSITE" id="PS50839"/>
    </source>
</evidence>
<evidence type="ECO:0000256" key="3">
    <source>
        <dbReference type="ARBA" id="ARBA00012438"/>
    </source>
</evidence>
<sequence>MSTPSLKDRTGDQKTAWRKARLRLFILFIFCLAFAVIVERVSHSEAYSEARTVATEQLSVLRVDLERATNADVQRVRGLVAYIRGNPDIDQEEFERVAKYLISDNPALIRNIAIAKDLSISHIYPTEGNEAALGFDYRTSATQWPSVERTISENRIVVAGPVPLVQGGTGVISRFPVFLPDEDGAKEALWGIASLVIDFDEMLRTVDIDNFTKDYDIVFQGVDGTGAQGDTFWSTPDTSLSDIAKQDPVSLDVYLISGSWTILGVPKDGWPIVSNYIALIIAIAATGFAIGGALIITSLRFDLRLIESADAIEKARHDAVVALTLAEQANRAKTLFLASMSHELRTPLNAIIGFSQIMSQGLLGKIDNPKYESYISDILSSSQHLLELLSDILDISRIESGEMELHLTETSVDEIVQSSLRLIKARSDRRKQKLIQSIEPDLPRLHVDPRLIRQCLINIVSNAIKYSPTNTSITIRAYRREDGGIDLSVSDEGPGIPEADRIRVLEPFVQLQSSPDIAFDGAGLGLPIARKLMLVHGGELTITNNAPVGAKVILTLPPDASVNQATPGSDAG</sequence>
<feature type="transmembrane region" description="Helical" evidence="11">
    <location>
        <begin position="276"/>
        <end position="296"/>
    </location>
</feature>
<dbReference type="Gene3D" id="1.10.287.130">
    <property type="match status" value="1"/>
</dbReference>
<dbReference type="SMART" id="SM01079">
    <property type="entry name" value="CHASE"/>
    <property type="match status" value="1"/>
</dbReference>
<keyword evidence="15" id="KW-1185">Reference proteome</keyword>
<dbReference type="Pfam" id="PF02518">
    <property type="entry name" value="HATPase_c"/>
    <property type="match status" value="1"/>
</dbReference>
<name>A0A7Y0HFE1_9PROT</name>
<dbReference type="InterPro" id="IPR003594">
    <property type="entry name" value="HATPase_dom"/>
</dbReference>
<dbReference type="InterPro" id="IPR036097">
    <property type="entry name" value="HisK_dim/P_sf"/>
</dbReference>
<dbReference type="InterPro" id="IPR050736">
    <property type="entry name" value="Sensor_HK_Regulatory"/>
</dbReference>
<dbReference type="InterPro" id="IPR042240">
    <property type="entry name" value="CHASE_sf"/>
</dbReference>
<dbReference type="SUPFAM" id="SSF55874">
    <property type="entry name" value="ATPase domain of HSP90 chaperone/DNA topoisomerase II/histidine kinase"/>
    <property type="match status" value="1"/>
</dbReference>
<comment type="subcellular location">
    <subcellularLocation>
        <location evidence="2">Membrane</location>
    </subcellularLocation>
</comment>
<dbReference type="PANTHER" id="PTHR43711:SF26">
    <property type="entry name" value="SENSOR HISTIDINE KINASE RCSC"/>
    <property type="match status" value="1"/>
</dbReference>
<evidence type="ECO:0000313" key="15">
    <source>
        <dbReference type="Proteomes" id="UP000539372"/>
    </source>
</evidence>
<dbReference type="InterPro" id="IPR003661">
    <property type="entry name" value="HisK_dim/P_dom"/>
</dbReference>
<dbReference type="SMART" id="SM00387">
    <property type="entry name" value="HATPase_c"/>
    <property type="match status" value="1"/>
</dbReference>
<dbReference type="GO" id="GO:0016020">
    <property type="term" value="C:membrane"/>
    <property type="evidence" value="ECO:0007669"/>
    <property type="project" value="UniProtKB-SubCell"/>
</dbReference>
<evidence type="ECO:0000256" key="8">
    <source>
        <dbReference type="ARBA" id="ARBA00022989"/>
    </source>
</evidence>
<evidence type="ECO:0000313" key="14">
    <source>
        <dbReference type="EMBL" id="NMM44483.1"/>
    </source>
</evidence>
<dbReference type="PROSITE" id="PS50839">
    <property type="entry name" value="CHASE"/>
    <property type="match status" value="1"/>
</dbReference>
<dbReference type="InterPro" id="IPR036890">
    <property type="entry name" value="HATPase_C_sf"/>
</dbReference>
<keyword evidence="10 11" id="KW-0472">Membrane</keyword>
<keyword evidence="5" id="KW-0808">Transferase</keyword>
<keyword evidence="6 11" id="KW-0812">Transmembrane</keyword>
<dbReference type="Pfam" id="PF00512">
    <property type="entry name" value="HisKA"/>
    <property type="match status" value="1"/>
</dbReference>
<dbReference type="AlphaFoldDB" id="A0A7Y0HFE1"/>
<dbReference type="InterPro" id="IPR004358">
    <property type="entry name" value="Sig_transdc_His_kin-like_C"/>
</dbReference>
<dbReference type="RefSeq" id="WP_169624765.1">
    <property type="nucleotide sequence ID" value="NZ_JABBNT010000002.1"/>
</dbReference>
<feature type="domain" description="Histidine kinase" evidence="12">
    <location>
        <begin position="339"/>
        <end position="560"/>
    </location>
</feature>
<evidence type="ECO:0000259" key="12">
    <source>
        <dbReference type="PROSITE" id="PS50109"/>
    </source>
</evidence>
<comment type="caution">
    <text evidence="14">The sequence shown here is derived from an EMBL/GenBank/DDBJ whole genome shotgun (WGS) entry which is preliminary data.</text>
</comment>
<dbReference type="CDD" id="cd00075">
    <property type="entry name" value="HATPase"/>
    <property type="match status" value="1"/>
</dbReference>
<proteinExistence type="predicted"/>
<dbReference type="PRINTS" id="PR00344">
    <property type="entry name" value="BCTRLSENSOR"/>
</dbReference>
<evidence type="ECO:0000256" key="11">
    <source>
        <dbReference type="SAM" id="Phobius"/>
    </source>
</evidence>
<keyword evidence="8 11" id="KW-1133">Transmembrane helix</keyword>
<keyword evidence="4" id="KW-0597">Phosphoprotein</keyword>
<evidence type="ECO:0000256" key="1">
    <source>
        <dbReference type="ARBA" id="ARBA00000085"/>
    </source>
</evidence>
<keyword evidence="7" id="KW-0418">Kinase</keyword>
<dbReference type="InterPro" id="IPR005467">
    <property type="entry name" value="His_kinase_dom"/>
</dbReference>
<dbReference type="Proteomes" id="UP000539372">
    <property type="component" value="Unassembled WGS sequence"/>
</dbReference>
<dbReference type="PROSITE" id="PS50109">
    <property type="entry name" value="HIS_KIN"/>
    <property type="match status" value="1"/>
</dbReference>
<dbReference type="EC" id="2.7.13.3" evidence="3"/>
<dbReference type="SUPFAM" id="SSF47384">
    <property type="entry name" value="Homodimeric domain of signal transducing histidine kinase"/>
    <property type="match status" value="1"/>
</dbReference>
<feature type="transmembrane region" description="Helical" evidence="11">
    <location>
        <begin position="20"/>
        <end position="38"/>
    </location>
</feature>
<dbReference type="Gene3D" id="3.30.450.350">
    <property type="entry name" value="CHASE domain"/>
    <property type="match status" value="1"/>
</dbReference>
<evidence type="ECO:0000256" key="5">
    <source>
        <dbReference type="ARBA" id="ARBA00022679"/>
    </source>
</evidence>